<keyword evidence="5 8" id="KW-0812">Transmembrane</keyword>
<organism evidence="9 10">
    <name type="scientific">Enhygromyxa salina</name>
    <dbReference type="NCBI Taxonomy" id="215803"/>
    <lineage>
        <taxon>Bacteria</taxon>
        <taxon>Pseudomonadati</taxon>
        <taxon>Myxococcota</taxon>
        <taxon>Polyangia</taxon>
        <taxon>Nannocystales</taxon>
        <taxon>Nannocystaceae</taxon>
        <taxon>Enhygromyxa</taxon>
    </lineage>
</organism>
<dbReference type="InterPro" id="IPR001463">
    <property type="entry name" value="Na/Ala_symport"/>
</dbReference>
<feature type="transmembrane region" description="Helical" evidence="8">
    <location>
        <begin position="143"/>
        <end position="162"/>
    </location>
</feature>
<evidence type="ECO:0000256" key="3">
    <source>
        <dbReference type="ARBA" id="ARBA00022448"/>
    </source>
</evidence>
<dbReference type="GO" id="GO:0005886">
    <property type="term" value="C:plasma membrane"/>
    <property type="evidence" value="ECO:0007669"/>
    <property type="project" value="UniProtKB-SubCell"/>
</dbReference>
<dbReference type="Proteomes" id="UP000238823">
    <property type="component" value="Unassembled WGS sequence"/>
</dbReference>
<dbReference type="PANTHER" id="PTHR30330">
    <property type="entry name" value="AGSS FAMILY TRANSPORTER, SODIUM-ALANINE"/>
    <property type="match status" value="1"/>
</dbReference>
<dbReference type="GO" id="GO:0005283">
    <property type="term" value="F:amino acid:sodium symporter activity"/>
    <property type="evidence" value="ECO:0007669"/>
    <property type="project" value="InterPro"/>
</dbReference>
<keyword evidence="7 8" id="KW-0472">Membrane</keyword>
<proteinExistence type="inferred from homology"/>
<name>A0A2S9XTD1_9BACT</name>
<dbReference type="PRINTS" id="PR00175">
    <property type="entry name" value="NAALASMPORT"/>
</dbReference>
<keyword evidence="4" id="KW-1003">Cell membrane</keyword>
<evidence type="ECO:0000256" key="7">
    <source>
        <dbReference type="ARBA" id="ARBA00023136"/>
    </source>
</evidence>
<accession>A0A2S9XTD1</accession>
<feature type="transmembrane region" description="Helical" evidence="8">
    <location>
        <begin position="775"/>
        <end position="796"/>
    </location>
</feature>
<feature type="transmembrane region" description="Helical" evidence="8">
    <location>
        <begin position="202"/>
        <end position="222"/>
    </location>
</feature>
<feature type="transmembrane region" description="Helical" evidence="8">
    <location>
        <begin position="51"/>
        <end position="71"/>
    </location>
</feature>
<evidence type="ECO:0000313" key="9">
    <source>
        <dbReference type="EMBL" id="PRP96126.1"/>
    </source>
</evidence>
<feature type="transmembrane region" description="Helical" evidence="8">
    <location>
        <begin position="808"/>
        <end position="832"/>
    </location>
</feature>
<evidence type="ECO:0000313" key="10">
    <source>
        <dbReference type="Proteomes" id="UP000238823"/>
    </source>
</evidence>
<protein>
    <submittedName>
        <fullName evidence="9">Amino-acid carrier protein AlsT</fullName>
    </submittedName>
</protein>
<feature type="transmembrane region" description="Helical" evidence="8">
    <location>
        <begin position="77"/>
        <end position="99"/>
    </location>
</feature>
<evidence type="ECO:0000256" key="1">
    <source>
        <dbReference type="ARBA" id="ARBA00004651"/>
    </source>
</evidence>
<evidence type="ECO:0000256" key="8">
    <source>
        <dbReference type="SAM" id="Phobius"/>
    </source>
</evidence>
<evidence type="ECO:0000256" key="5">
    <source>
        <dbReference type="ARBA" id="ARBA00022692"/>
    </source>
</evidence>
<dbReference type="PANTHER" id="PTHR30330:SF3">
    <property type="entry name" value="TRANSCRIPTIONAL REGULATOR, LRP FAMILY"/>
    <property type="match status" value="1"/>
</dbReference>
<comment type="caution">
    <text evidence="9">The sequence shown here is derived from an EMBL/GenBank/DDBJ whole genome shotgun (WGS) entry which is preliminary data.</text>
</comment>
<keyword evidence="6 8" id="KW-1133">Transmembrane helix</keyword>
<feature type="transmembrane region" description="Helical" evidence="8">
    <location>
        <begin position="178"/>
        <end position="195"/>
    </location>
</feature>
<comment type="subcellular location">
    <subcellularLocation>
        <location evidence="1">Cell membrane</location>
        <topology evidence="1">Multi-pass membrane protein</topology>
    </subcellularLocation>
</comment>
<reference evidence="9 10" key="1">
    <citation type="submission" date="2018-03" db="EMBL/GenBank/DDBJ databases">
        <title>Draft Genome Sequences of the Obligatory Marine Myxobacteria Enhygromyxa salina SWB007.</title>
        <authorList>
            <person name="Poehlein A."/>
            <person name="Moghaddam J.A."/>
            <person name="Harms H."/>
            <person name="Alanjari M."/>
            <person name="Koenig G.M."/>
            <person name="Daniel R."/>
            <person name="Schaeberle T.F."/>
        </authorList>
    </citation>
    <scope>NUCLEOTIDE SEQUENCE [LARGE SCALE GENOMIC DNA]</scope>
    <source>
        <strain evidence="9 10">SWB007</strain>
    </source>
</reference>
<sequence>MMDLTPIAQAILVYTVLAVGVLVSLFGGLAQLRELPRALKSGPSAALVRRGFLAASVGMGSVGGSLLALELGGPGAIGWMWVASFLGMGLIYAEVMLALRYRRRFGEQQRVGTVYALADGIPPLHVRALEWLGAPNLISGKTLALLFSLVFMVFAVAAGSMFQTQQSGVLLATLGGDRWLVAGFLVVAAGVGVMVPKLRDFVVALGPVAVALYVLAVILMIVRSPGDPGAALSQILAGMGGASPAELAGGAAGGGLLMAMQVGFLRGTLATEAGIGSVGFTPQADDVKRPEAAAAAAMLAPLVSGIVIPTLTAIVALTSTPWVNQRVDEPGERLASADERLASDAELIEIAAVLGDGDLDRLSPDDRKRVVALWAPLERPQSRGTAASLQAGQTVVLPLDAIAPEGATDDSQGLLEDHVYPMVMRASPRGMKVPTREGQPSLVLGFAEETQMIREVVFHDRNAARGMHAAYDVRIPVENEVIGPEGQQYIQLTPVDDSVDLHRMSKTRDGPYVVFGDFRFEGRVVKMFQTRWGVHHALIEADPPPNRPLSLRTTVPSAAFRGPYFDNGDARAPLAMVTREEFNAPIGARLQMEFRPPPRGMEFGHLLTSGELLTPPWAFLADTTTAVIRHKTDPTKDLLIPVSSTLVDGTLRFLSGRKDIADFAKVDRWRDYTGPYLLPPAQQFEVEVHAGARFPASSSYLSRLGLDRSSMAGPLSDRRTLVAVHPYGEPQGSRGELYTPHPAELAPFMDGPYVSGQGLERVGWASRMTVKRSSALLLSISVLLLALTTMIAWSGYGARAADFALGRGAGIGFRIVFLLAGLSGAVLTVMPILTVADYAMLGLVTLHGLGLIILLIRTRSLKSPKPPSA</sequence>
<dbReference type="OrthoDB" id="5480459at2"/>
<evidence type="ECO:0000256" key="2">
    <source>
        <dbReference type="ARBA" id="ARBA00009261"/>
    </source>
</evidence>
<evidence type="ECO:0000256" key="6">
    <source>
        <dbReference type="ARBA" id="ARBA00022989"/>
    </source>
</evidence>
<gene>
    <name evidence="9" type="primary">alsT_2</name>
    <name evidence="9" type="ORF">ENSA7_69400</name>
</gene>
<dbReference type="Pfam" id="PF01235">
    <property type="entry name" value="Na_Ala_symp"/>
    <property type="match status" value="2"/>
</dbReference>
<dbReference type="AlphaFoldDB" id="A0A2S9XTD1"/>
<dbReference type="EMBL" id="PVNL01000135">
    <property type="protein sequence ID" value="PRP96126.1"/>
    <property type="molecule type" value="Genomic_DNA"/>
</dbReference>
<feature type="transmembrane region" description="Helical" evidence="8">
    <location>
        <begin position="838"/>
        <end position="856"/>
    </location>
</feature>
<keyword evidence="3" id="KW-0813">Transport</keyword>
<evidence type="ECO:0000256" key="4">
    <source>
        <dbReference type="ARBA" id="ARBA00022475"/>
    </source>
</evidence>
<comment type="similarity">
    <text evidence="2">Belongs to the alanine or glycine:cation symporter (AGCS) (TC 2.A.25) family.</text>
</comment>
<feature type="transmembrane region" description="Helical" evidence="8">
    <location>
        <begin position="6"/>
        <end position="30"/>
    </location>
</feature>